<feature type="region of interest" description="Disordered" evidence="7">
    <location>
        <begin position="151"/>
        <end position="170"/>
    </location>
</feature>
<dbReference type="PANTHER" id="PTHR43811:SF19">
    <property type="entry name" value="39 KDA FK506-BINDING NUCLEAR PROTEIN"/>
    <property type="match status" value="1"/>
</dbReference>
<evidence type="ECO:0000256" key="5">
    <source>
        <dbReference type="ARBA" id="ARBA00023235"/>
    </source>
</evidence>
<dbReference type="Gene3D" id="3.10.50.40">
    <property type="match status" value="2"/>
</dbReference>
<evidence type="ECO:0000256" key="2">
    <source>
        <dbReference type="ARBA" id="ARBA00006577"/>
    </source>
</evidence>
<organism evidence="9 10">
    <name type="scientific">Streptomyces luteireticuli</name>
    <dbReference type="NCBI Taxonomy" id="173858"/>
    <lineage>
        <taxon>Bacteria</taxon>
        <taxon>Bacillati</taxon>
        <taxon>Actinomycetota</taxon>
        <taxon>Actinomycetes</taxon>
        <taxon>Kitasatosporales</taxon>
        <taxon>Streptomycetaceae</taxon>
        <taxon>Streptomyces</taxon>
    </lineage>
</organism>
<dbReference type="EMBL" id="BAAABX010000050">
    <property type="protein sequence ID" value="GAA0419734.1"/>
    <property type="molecule type" value="Genomic_DNA"/>
</dbReference>
<evidence type="ECO:0000256" key="1">
    <source>
        <dbReference type="ARBA" id="ARBA00000971"/>
    </source>
</evidence>
<accession>A0ABN0YYK4</accession>
<dbReference type="SUPFAM" id="SSF54534">
    <property type="entry name" value="FKBP-like"/>
    <property type="match status" value="2"/>
</dbReference>
<keyword evidence="5 6" id="KW-0413">Isomerase</keyword>
<feature type="domain" description="PPIase FKBP-type" evidence="8">
    <location>
        <begin position="293"/>
        <end position="386"/>
    </location>
</feature>
<sequence>MRCAGPSFPAHRRVGAELIGRTQAVEWRALFSHPLARVGPMLRFTAGRTPHSRIHSKSTRRLATALAVPVLLLGAAACGSDDGGSGSSSGSGKISVEGAFGQPPKISVSKDAKAPDEIKVNTVTEGKGTAVAKGDFVRFDYAVQTTKEGMTPQGSWAEAQGGSAKGPRRSMVQQVGGAGSVPASVFDKLVGHKAGSRVWAEGTVKSMYGAQLPQNGLNPDDGLIWVIDVVNAAKIDPKGEAKGEQAKPEAGMPEVKVEPGKAAEITVPKGEKPPKELKEQVLIKGDGPELKAGDGLVGQYTGVFWDGGKKFDASWDHKEAPGATGFQIGTSSVIAGWDKGLVGKHVGDRVLLVIPPDLAYGDTPPPGSNIPKGATLVFVVDIVGKV</sequence>
<protein>
    <recommendedName>
        <fullName evidence="3 6">peptidylprolyl isomerase</fullName>
        <ecNumber evidence="3 6">5.2.1.8</ecNumber>
    </recommendedName>
</protein>
<dbReference type="InterPro" id="IPR001179">
    <property type="entry name" value="PPIase_FKBP_dom"/>
</dbReference>
<dbReference type="EC" id="5.2.1.8" evidence="3 6"/>
<dbReference type="InterPro" id="IPR046357">
    <property type="entry name" value="PPIase_dom_sf"/>
</dbReference>
<evidence type="ECO:0000259" key="8">
    <source>
        <dbReference type="PROSITE" id="PS50059"/>
    </source>
</evidence>
<evidence type="ECO:0000256" key="4">
    <source>
        <dbReference type="ARBA" id="ARBA00023110"/>
    </source>
</evidence>
<dbReference type="Pfam" id="PF00254">
    <property type="entry name" value="FKBP_C"/>
    <property type="match status" value="1"/>
</dbReference>
<dbReference type="Proteomes" id="UP001500879">
    <property type="component" value="Unassembled WGS sequence"/>
</dbReference>
<evidence type="ECO:0000313" key="10">
    <source>
        <dbReference type="Proteomes" id="UP001500879"/>
    </source>
</evidence>
<name>A0ABN0YYK4_9ACTN</name>
<dbReference type="PANTHER" id="PTHR43811">
    <property type="entry name" value="FKBP-TYPE PEPTIDYL-PROLYL CIS-TRANS ISOMERASE FKPA"/>
    <property type="match status" value="1"/>
</dbReference>
<gene>
    <name evidence="9" type="ORF">GCM10010357_46360</name>
</gene>
<keyword evidence="10" id="KW-1185">Reference proteome</keyword>
<feature type="region of interest" description="Disordered" evidence="7">
    <location>
        <begin position="82"/>
        <end position="114"/>
    </location>
</feature>
<proteinExistence type="inferred from homology"/>
<comment type="catalytic activity">
    <reaction evidence="1 6">
        <text>[protein]-peptidylproline (omega=180) = [protein]-peptidylproline (omega=0)</text>
        <dbReference type="Rhea" id="RHEA:16237"/>
        <dbReference type="Rhea" id="RHEA-COMP:10747"/>
        <dbReference type="Rhea" id="RHEA-COMP:10748"/>
        <dbReference type="ChEBI" id="CHEBI:83833"/>
        <dbReference type="ChEBI" id="CHEBI:83834"/>
        <dbReference type="EC" id="5.2.1.8"/>
    </reaction>
</comment>
<evidence type="ECO:0000313" key="9">
    <source>
        <dbReference type="EMBL" id="GAA0419734.1"/>
    </source>
</evidence>
<reference evidence="9 10" key="1">
    <citation type="journal article" date="2019" name="Int. J. Syst. Evol. Microbiol.">
        <title>The Global Catalogue of Microorganisms (GCM) 10K type strain sequencing project: providing services to taxonomists for standard genome sequencing and annotation.</title>
        <authorList>
            <consortium name="The Broad Institute Genomics Platform"/>
            <consortium name="The Broad Institute Genome Sequencing Center for Infectious Disease"/>
            <person name="Wu L."/>
            <person name="Ma J."/>
        </authorList>
    </citation>
    <scope>NUCLEOTIDE SEQUENCE [LARGE SCALE GENOMIC DNA]</scope>
    <source>
        <strain evidence="9 10">JCM 4788</strain>
    </source>
</reference>
<comment type="caution">
    <text evidence="9">The sequence shown here is derived from an EMBL/GenBank/DDBJ whole genome shotgun (WGS) entry which is preliminary data.</text>
</comment>
<evidence type="ECO:0000256" key="3">
    <source>
        <dbReference type="ARBA" id="ARBA00013194"/>
    </source>
</evidence>
<evidence type="ECO:0000256" key="7">
    <source>
        <dbReference type="SAM" id="MobiDB-lite"/>
    </source>
</evidence>
<dbReference type="PROSITE" id="PS50059">
    <property type="entry name" value="FKBP_PPIASE"/>
    <property type="match status" value="1"/>
</dbReference>
<comment type="similarity">
    <text evidence="2">Belongs to the FKBP-type PPIase family.</text>
</comment>
<evidence type="ECO:0000256" key="6">
    <source>
        <dbReference type="PROSITE-ProRule" id="PRU00277"/>
    </source>
</evidence>
<keyword evidence="4 6" id="KW-0697">Rotamase</keyword>